<dbReference type="SUPFAM" id="SSF101473">
    <property type="entry name" value="DhaL-like"/>
    <property type="match status" value="1"/>
</dbReference>
<dbReference type="Proteomes" id="UP000293764">
    <property type="component" value="Unassembled WGS sequence"/>
</dbReference>
<protein>
    <submittedName>
        <fullName evidence="3">DAK2 domain-containing protein</fullName>
    </submittedName>
</protein>
<dbReference type="AlphaFoldDB" id="A0A4Q5MX12"/>
<dbReference type="Pfam" id="PF21645">
    <property type="entry name" value="FakA-like_M"/>
    <property type="match status" value="1"/>
</dbReference>
<dbReference type="InterPro" id="IPR048394">
    <property type="entry name" value="FakA-like_M"/>
</dbReference>
<dbReference type="InterPro" id="IPR033470">
    <property type="entry name" value="FakA-like_C"/>
</dbReference>
<evidence type="ECO:0000256" key="1">
    <source>
        <dbReference type="SAM" id="MobiDB-lite"/>
    </source>
</evidence>
<feature type="region of interest" description="Disordered" evidence="1">
    <location>
        <begin position="1"/>
        <end position="33"/>
    </location>
</feature>
<gene>
    <name evidence="3" type="ORF">EUA98_14610</name>
</gene>
<reference evidence="3 4" key="1">
    <citation type="submission" date="2019-01" db="EMBL/GenBank/DDBJ databases">
        <title>Novel species of Cellulomonas.</title>
        <authorList>
            <person name="Liu Q."/>
            <person name="Xin Y.-H."/>
        </authorList>
    </citation>
    <scope>NUCLEOTIDE SEQUENCE [LARGE SCALE GENOMIC DNA]</scope>
    <source>
        <strain evidence="3 4">HLT2-17</strain>
    </source>
</reference>
<feature type="region of interest" description="Disordered" evidence="1">
    <location>
        <begin position="338"/>
        <end position="369"/>
    </location>
</feature>
<proteinExistence type="predicted"/>
<dbReference type="OrthoDB" id="9760324at2"/>
<accession>A0A4Q5MX12</accession>
<evidence type="ECO:0000259" key="2">
    <source>
        <dbReference type="PROSITE" id="PS51480"/>
    </source>
</evidence>
<feature type="compositionally biased region" description="Polar residues" evidence="1">
    <location>
        <begin position="353"/>
        <end position="364"/>
    </location>
</feature>
<dbReference type="InterPro" id="IPR036117">
    <property type="entry name" value="DhaL_dom_sf"/>
</dbReference>
<keyword evidence="4" id="KW-1185">Reference proteome</keyword>
<dbReference type="InterPro" id="IPR004007">
    <property type="entry name" value="DhaL_dom"/>
</dbReference>
<feature type="domain" description="DhaL" evidence="2">
    <location>
        <begin position="44"/>
        <end position="236"/>
    </location>
</feature>
<organism evidence="3 4">
    <name type="scientific">Pengzhenrongella frigida</name>
    <dbReference type="NCBI Taxonomy" id="1259133"/>
    <lineage>
        <taxon>Bacteria</taxon>
        <taxon>Bacillati</taxon>
        <taxon>Actinomycetota</taxon>
        <taxon>Actinomycetes</taxon>
        <taxon>Micrococcales</taxon>
        <taxon>Pengzhenrongella</taxon>
    </lineage>
</organism>
<dbReference type="EMBL" id="SDWW01000038">
    <property type="protein sequence ID" value="RYV50252.1"/>
    <property type="molecule type" value="Genomic_DNA"/>
</dbReference>
<dbReference type="SMART" id="SM01121">
    <property type="entry name" value="Dak1_2"/>
    <property type="match status" value="1"/>
</dbReference>
<dbReference type="GO" id="GO:0006071">
    <property type="term" value="P:glycerol metabolic process"/>
    <property type="evidence" value="ECO:0007669"/>
    <property type="project" value="InterPro"/>
</dbReference>
<dbReference type="InterPro" id="IPR050270">
    <property type="entry name" value="DegV_domain_contain"/>
</dbReference>
<dbReference type="SMART" id="SM01120">
    <property type="entry name" value="Dak2"/>
    <property type="match status" value="1"/>
</dbReference>
<dbReference type="PANTHER" id="PTHR33434:SF4">
    <property type="entry name" value="PHOSPHATASE PROTEIN"/>
    <property type="match status" value="1"/>
</dbReference>
<sequence length="589" mass="58248">MWPCHPNDGGMRHRVGGAGARRPRQGHRGEDEGMRTQVERLDGAAVRAWSLGATTALEAARGPIDSLNVFPVADSDTGTNLYLTVAQGADEVTALGAGASAAQAMAAFARGALVGARGNSGVIASQFLLGLAAGFEDGEPDAVALAHALDVAQAMARTAVACPVEGTILTAASAAARAAGGTALEGGDLAATALAALRGAREALGRTPDELAVLRAAGVVDAGATGLVVMLEALVVVVTGRPAPGAVPIAARDLARTGTSEVAGPVAHGEFEVMFLVESATRDLGPELSRRLQALGESVAVVGGPDVWQAHVHTDDPAAAVAAGALGTQRQITVRLLGPHTSHGSSDVAGQPDSGQLDSGQPDSAQPDAGRLGLVVGTCAPGLIRTLARSGAVVMVLTGAPASPASVLRAVVDTGAAHVVVLPGSPAALAAALTAAAPVGSGPSGRSSSAGRQPVRLHVVEAVDDVRVVAGLAAAMTGRSVVHETAVHETAVHENGVPGAVAARLGAIRRAVDDVRSAELAVADDAAARGVADGLLAAGGEVLTLLRGAQAGDAVMDALLDHLAGAYPGLEVVVLEAGQAQPVVAMAVE</sequence>
<dbReference type="PANTHER" id="PTHR33434">
    <property type="entry name" value="DEGV DOMAIN-CONTAINING PROTEIN DR_1986-RELATED"/>
    <property type="match status" value="1"/>
</dbReference>
<name>A0A4Q5MX12_9MICO</name>
<evidence type="ECO:0000313" key="3">
    <source>
        <dbReference type="EMBL" id="RYV50252.1"/>
    </source>
</evidence>
<dbReference type="PROSITE" id="PS51480">
    <property type="entry name" value="DHAL"/>
    <property type="match status" value="1"/>
</dbReference>
<dbReference type="Gene3D" id="1.25.40.340">
    <property type="match status" value="1"/>
</dbReference>
<dbReference type="GO" id="GO:0004371">
    <property type="term" value="F:glycerone kinase activity"/>
    <property type="evidence" value="ECO:0007669"/>
    <property type="project" value="InterPro"/>
</dbReference>
<comment type="caution">
    <text evidence="3">The sequence shown here is derived from an EMBL/GenBank/DDBJ whole genome shotgun (WGS) entry which is preliminary data.</text>
</comment>
<dbReference type="Pfam" id="PF02734">
    <property type="entry name" value="Dak2"/>
    <property type="match status" value="1"/>
</dbReference>
<evidence type="ECO:0000313" key="4">
    <source>
        <dbReference type="Proteomes" id="UP000293764"/>
    </source>
</evidence>